<name>A0A6A4GMA2_9AGAR</name>
<dbReference type="AlphaFoldDB" id="A0A6A4GMA2"/>
<dbReference type="OrthoDB" id="3261031at2759"/>
<dbReference type="PROSITE" id="PS50966">
    <property type="entry name" value="ZF_SWIM"/>
    <property type="match status" value="1"/>
</dbReference>
<feature type="domain" description="SWIM-type" evidence="2">
    <location>
        <begin position="14"/>
        <end position="49"/>
    </location>
</feature>
<gene>
    <name evidence="3" type="ORF">BT96DRAFT_839265</name>
</gene>
<proteinExistence type="predicted"/>
<keyword evidence="1" id="KW-0863">Zinc-finger</keyword>
<evidence type="ECO:0000313" key="4">
    <source>
        <dbReference type="Proteomes" id="UP000799118"/>
    </source>
</evidence>
<evidence type="ECO:0000259" key="2">
    <source>
        <dbReference type="PROSITE" id="PS50966"/>
    </source>
</evidence>
<protein>
    <recommendedName>
        <fullName evidence="2">SWIM-type domain-containing protein</fullName>
    </recommendedName>
</protein>
<dbReference type="Proteomes" id="UP000799118">
    <property type="component" value="Unassembled WGS sequence"/>
</dbReference>
<keyword evidence="1" id="KW-0862">Zinc</keyword>
<dbReference type="EMBL" id="ML769881">
    <property type="protein sequence ID" value="KAE9386417.1"/>
    <property type="molecule type" value="Genomic_DNA"/>
</dbReference>
<keyword evidence="4" id="KW-1185">Reference proteome</keyword>
<keyword evidence="1" id="KW-0479">Metal-binding</keyword>
<dbReference type="InterPro" id="IPR007527">
    <property type="entry name" value="Znf_SWIM"/>
</dbReference>
<organism evidence="3 4">
    <name type="scientific">Gymnopus androsaceus JB14</name>
    <dbReference type="NCBI Taxonomy" id="1447944"/>
    <lineage>
        <taxon>Eukaryota</taxon>
        <taxon>Fungi</taxon>
        <taxon>Dikarya</taxon>
        <taxon>Basidiomycota</taxon>
        <taxon>Agaricomycotina</taxon>
        <taxon>Agaricomycetes</taxon>
        <taxon>Agaricomycetidae</taxon>
        <taxon>Agaricales</taxon>
        <taxon>Marasmiineae</taxon>
        <taxon>Omphalotaceae</taxon>
        <taxon>Gymnopus</taxon>
    </lineage>
</organism>
<evidence type="ECO:0000256" key="1">
    <source>
        <dbReference type="PROSITE-ProRule" id="PRU00325"/>
    </source>
</evidence>
<dbReference type="GO" id="GO:0008270">
    <property type="term" value="F:zinc ion binding"/>
    <property type="evidence" value="ECO:0007669"/>
    <property type="project" value="UniProtKB-KW"/>
</dbReference>
<accession>A0A6A4GMA2</accession>
<reference evidence="3" key="1">
    <citation type="journal article" date="2019" name="Environ. Microbiol.">
        <title>Fungal ecological strategies reflected in gene transcription - a case study of two litter decomposers.</title>
        <authorList>
            <person name="Barbi F."/>
            <person name="Kohler A."/>
            <person name="Barry K."/>
            <person name="Baskaran P."/>
            <person name="Daum C."/>
            <person name="Fauchery L."/>
            <person name="Ihrmark K."/>
            <person name="Kuo A."/>
            <person name="LaButti K."/>
            <person name="Lipzen A."/>
            <person name="Morin E."/>
            <person name="Grigoriev I.V."/>
            <person name="Henrissat B."/>
            <person name="Lindahl B."/>
            <person name="Martin F."/>
        </authorList>
    </citation>
    <scope>NUCLEOTIDE SEQUENCE</scope>
    <source>
        <strain evidence="3">JB14</strain>
    </source>
</reference>
<feature type="non-terminal residue" evidence="3">
    <location>
        <position position="1"/>
    </location>
</feature>
<sequence>HILQVKRLNGIATHYVIVHTDGCVICNCCMGLNLGIPCRHYFQLFQKVEGLTFSIGMI</sequence>
<evidence type="ECO:0000313" key="3">
    <source>
        <dbReference type="EMBL" id="KAE9386417.1"/>
    </source>
</evidence>